<evidence type="ECO:0000256" key="3">
    <source>
        <dbReference type="ARBA" id="ARBA00023054"/>
    </source>
</evidence>
<evidence type="ECO:0000256" key="5">
    <source>
        <dbReference type="RuleBase" id="RU362066"/>
    </source>
</evidence>
<organism evidence="8 9">
    <name type="scientific">Metapseudomonas resinovorans NBRC 106553</name>
    <dbReference type="NCBI Taxonomy" id="1245471"/>
    <lineage>
        <taxon>Bacteria</taxon>
        <taxon>Pseudomonadati</taxon>
        <taxon>Pseudomonadota</taxon>
        <taxon>Gammaproteobacteria</taxon>
        <taxon>Pseudomonadales</taxon>
        <taxon>Pseudomonadaceae</taxon>
        <taxon>Metapseudomonas</taxon>
    </lineage>
</organism>
<accession>S6AUT1</accession>
<dbReference type="RefSeq" id="WP_016494072.1">
    <property type="nucleotide sequence ID" value="NC_021499.1"/>
</dbReference>
<dbReference type="GO" id="GO:0071973">
    <property type="term" value="P:bacterial-type flagellum-dependent cell motility"/>
    <property type="evidence" value="ECO:0007669"/>
    <property type="project" value="TreeGrafter"/>
</dbReference>
<reference evidence="8 9" key="1">
    <citation type="journal article" date="2013" name="Genome Announc.">
        <title>Complete Genome Sequence of the Carbazole Degrader Pseudomonas resinovorans Strain CA10 (NBRC 106553).</title>
        <authorList>
            <person name="Shintani M."/>
            <person name="Hosoyama A."/>
            <person name="Ohji S."/>
            <person name="Tsuchikane K."/>
            <person name="Takarada H."/>
            <person name="Yamazoe A."/>
            <person name="Fujita N."/>
            <person name="Nojiri H."/>
        </authorList>
    </citation>
    <scope>NUCLEOTIDE SEQUENCE [LARGE SCALE GENOMIC DNA]</scope>
    <source>
        <strain evidence="8 9">NBRC 106553</strain>
    </source>
</reference>
<dbReference type="PATRIC" id="fig|1245471.3.peg.4255"/>
<evidence type="ECO:0000313" key="8">
    <source>
        <dbReference type="EMBL" id="BAN49938.1"/>
    </source>
</evidence>
<evidence type="ECO:0000259" key="7">
    <source>
        <dbReference type="Pfam" id="PF07195"/>
    </source>
</evidence>
<evidence type="ECO:0000256" key="4">
    <source>
        <dbReference type="ARBA" id="ARBA00023143"/>
    </source>
</evidence>
<dbReference type="PANTHER" id="PTHR30288">
    <property type="entry name" value="FLAGELLAR CAP/ASSEMBLY PROTEIN FLID"/>
    <property type="match status" value="1"/>
</dbReference>
<dbReference type="Proteomes" id="UP000015503">
    <property type="component" value="Chromosome"/>
</dbReference>
<evidence type="ECO:0000256" key="1">
    <source>
        <dbReference type="ARBA" id="ARBA00009764"/>
    </source>
</evidence>
<evidence type="ECO:0000259" key="6">
    <source>
        <dbReference type="Pfam" id="PF02465"/>
    </source>
</evidence>
<dbReference type="GO" id="GO:0009421">
    <property type="term" value="C:bacterial-type flagellum filament cap"/>
    <property type="evidence" value="ECO:0007669"/>
    <property type="project" value="InterPro"/>
</dbReference>
<dbReference type="OrthoDB" id="9810816at2"/>
<proteinExistence type="inferred from homology"/>
<feature type="domain" description="Flagellar hook-associated protein 2 N-terminal" evidence="6">
    <location>
        <begin position="8"/>
        <end position="102"/>
    </location>
</feature>
<dbReference type="InterPro" id="IPR003481">
    <property type="entry name" value="FliD_N"/>
</dbReference>
<keyword evidence="8" id="KW-0969">Cilium</keyword>
<comment type="similarity">
    <text evidence="1 5">Belongs to the FliD family.</text>
</comment>
<comment type="function">
    <text evidence="5">Required for morphogenesis and for the elongation of the flagellar filament by facilitating polymerization of the flagellin monomers at the tip of growing filament. Forms a capping structure, which prevents flagellin subunits (transported through the central channel of the flagellum) from leaking out without polymerization at the distal end.</text>
</comment>
<keyword evidence="8" id="KW-0966">Cell projection</keyword>
<name>S6AUT1_METRE</name>
<dbReference type="InterPro" id="IPR010809">
    <property type="entry name" value="FliD_C"/>
</dbReference>
<feature type="coiled-coil region" evidence="5">
    <location>
        <begin position="395"/>
        <end position="422"/>
    </location>
</feature>
<protein>
    <recommendedName>
        <fullName evidence="5">Flagellar hook-associated protein 2</fullName>
        <shortName evidence="5">HAP2</shortName>
    </recommendedName>
    <alternativeName>
        <fullName evidence="5">Flagellar cap protein</fullName>
    </alternativeName>
</protein>
<dbReference type="Gene3D" id="3.30.70.2120">
    <property type="match status" value="1"/>
</dbReference>
<evidence type="ECO:0000313" key="9">
    <source>
        <dbReference type="Proteomes" id="UP000015503"/>
    </source>
</evidence>
<dbReference type="Pfam" id="PF02465">
    <property type="entry name" value="FliD_N"/>
    <property type="match status" value="1"/>
</dbReference>
<dbReference type="GO" id="GO:0005576">
    <property type="term" value="C:extracellular region"/>
    <property type="evidence" value="ECO:0007669"/>
    <property type="project" value="UniProtKB-SubCell"/>
</dbReference>
<keyword evidence="4 5" id="KW-0975">Bacterial flagellum</keyword>
<dbReference type="eggNOG" id="COG1345">
    <property type="taxonomic scope" value="Bacteria"/>
</dbReference>
<comment type="subcellular location">
    <subcellularLocation>
        <location evidence="5">Secreted</location>
    </subcellularLocation>
    <subcellularLocation>
        <location evidence="5">Bacterial flagellum</location>
    </subcellularLocation>
</comment>
<keyword evidence="5" id="KW-0964">Secreted</keyword>
<dbReference type="EMBL" id="AP013068">
    <property type="protein sequence ID" value="BAN49938.1"/>
    <property type="molecule type" value="Genomic_DNA"/>
</dbReference>
<dbReference type="AlphaFoldDB" id="S6AUT1"/>
<feature type="domain" description="Flagellar hook-associated protein 2 C-terminal" evidence="7">
    <location>
        <begin position="215"/>
        <end position="438"/>
    </location>
</feature>
<dbReference type="GO" id="GO:0007155">
    <property type="term" value="P:cell adhesion"/>
    <property type="evidence" value="ECO:0007669"/>
    <property type="project" value="InterPro"/>
</dbReference>
<dbReference type="STRING" id="1245471.PCA10_42060"/>
<dbReference type="HOGENOM" id="CLU_015182_7_0_6"/>
<dbReference type="InterPro" id="IPR010810">
    <property type="entry name" value="Flagellin_hook_IN_motif"/>
</dbReference>
<keyword evidence="9" id="KW-1185">Reference proteome</keyword>
<gene>
    <name evidence="8" type="primary">fliD</name>
    <name evidence="8" type="ORF">PCA10_42060</name>
</gene>
<evidence type="ECO:0000256" key="2">
    <source>
        <dbReference type="ARBA" id="ARBA00011255"/>
    </source>
</evidence>
<keyword evidence="3 5" id="KW-0175">Coiled coil</keyword>
<dbReference type="Pfam" id="PF07196">
    <property type="entry name" value="Flagellin_IN"/>
    <property type="match status" value="1"/>
</dbReference>
<dbReference type="PANTHER" id="PTHR30288:SF0">
    <property type="entry name" value="FLAGELLAR HOOK-ASSOCIATED PROTEIN 2"/>
    <property type="match status" value="1"/>
</dbReference>
<sequence length="445" mass="47357">MAIDSDYVKQMASQLANYEVQSALTKANRNQTAYKSQLTAVTTLDTALKSFSSAIKGLKSSSTSMLVNKATFSKEGVATATVGPKAVSGSYQFFVEQLASSHQVALQGLTTDDIDTQGELTIGQDGKSFKINLASIDTDGDGKNSLDELAAAINAATDNTGVKASLLRSNGQVSLVLGAEKSGAANAISLSLSGTDSASSVFENAVANRTELSAAKDARVRLGGETGMLLTNASNTFDSLIDGVSLTFNQTHKSGDQPLQVDIGQDQAGTSDQVKKFVDAFNTLMGTFDTLTASGGEDGSTRGVLAGDSGVRAIESMLNQLVRKEFGGATLINFGISADRNGKLSIDAARFEKAVAADPQGLEQLFRDKDSLLDSVDKSLSVYTSSVNGLMKNRKESLNLNLKRVDQQFDAIEKQYDNYYNRYLKQYTSMMQIMDSMSQTSGMFQ</sequence>
<dbReference type="InterPro" id="IPR040026">
    <property type="entry name" value="FliD"/>
</dbReference>
<dbReference type="GO" id="GO:0009424">
    <property type="term" value="C:bacterial-type flagellum hook"/>
    <property type="evidence" value="ECO:0007669"/>
    <property type="project" value="UniProtKB-UniRule"/>
</dbReference>
<comment type="subunit">
    <text evidence="2 5">Homopentamer.</text>
</comment>
<dbReference type="KEGG" id="pre:PCA10_42060"/>
<dbReference type="Pfam" id="PF07195">
    <property type="entry name" value="FliD_C"/>
    <property type="match status" value="1"/>
</dbReference>
<keyword evidence="8" id="KW-0282">Flagellum</keyword>